<keyword evidence="13" id="KW-1185">Reference proteome</keyword>
<dbReference type="GO" id="GO:0005737">
    <property type="term" value="C:cytoplasm"/>
    <property type="evidence" value="ECO:0007669"/>
    <property type="project" value="TreeGrafter"/>
</dbReference>
<gene>
    <name evidence="12" type="ORF">CALMAC_LOCUS8887</name>
</gene>
<dbReference type="OrthoDB" id="639767at2759"/>
<sequence length="280" mass="31681">MHWQIPLSKRFRSLKLWFVIRSYGVKGLQEHIKKGVKLAEKFESLIKADKRFEIPAKRHLGLVVFRLKGDNMTTETLCKRINSRGKIHCVPANLNGKYVIRFCITSQRTTEQDIETDWKEITDVTNNLLSENSLDIALQGDNEIYGSSLLLSNTPTSSPTIVNGSFAALNDEGHVLDEFSMIINIPRDNFAMRKRVRGILMSGKKYSLDSRLDLFQALNTDKKLRTVKPIKESGKPDDASHFSEESSPQSSPKCSPVKNNTCSKCGHSTYGYKPKSNKDK</sequence>
<evidence type="ECO:0000256" key="3">
    <source>
        <dbReference type="ARBA" id="ARBA00011738"/>
    </source>
</evidence>
<evidence type="ECO:0000256" key="1">
    <source>
        <dbReference type="ARBA" id="ARBA00001933"/>
    </source>
</evidence>
<evidence type="ECO:0000256" key="2">
    <source>
        <dbReference type="ARBA" id="ARBA00009533"/>
    </source>
</evidence>
<feature type="region of interest" description="Disordered" evidence="11">
    <location>
        <begin position="226"/>
        <end position="280"/>
    </location>
</feature>
<dbReference type="Proteomes" id="UP000410492">
    <property type="component" value="Unassembled WGS sequence"/>
</dbReference>
<keyword evidence="8 10" id="KW-0456">Lyase</keyword>
<proteinExistence type="inferred from homology"/>
<dbReference type="SUPFAM" id="SSF53383">
    <property type="entry name" value="PLP-dependent transferases"/>
    <property type="match status" value="1"/>
</dbReference>
<dbReference type="EC" id="4.1.1.22" evidence="4"/>
<name>A0A653CGE5_CALMS</name>
<keyword evidence="7 10" id="KW-0663">Pyridoxal phosphate</keyword>
<feature type="compositionally biased region" description="Basic and acidic residues" evidence="11">
    <location>
        <begin position="226"/>
        <end position="244"/>
    </location>
</feature>
<dbReference type="GO" id="GO:0006548">
    <property type="term" value="P:L-histidine catabolic process"/>
    <property type="evidence" value="ECO:0007669"/>
    <property type="project" value="TreeGrafter"/>
</dbReference>
<dbReference type="GO" id="GO:0004398">
    <property type="term" value="F:histidine decarboxylase activity"/>
    <property type="evidence" value="ECO:0007669"/>
    <property type="project" value="UniProtKB-EC"/>
</dbReference>
<protein>
    <recommendedName>
        <fullName evidence="9">Histidine decarboxylase</fullName>
        <ecNumber evidence="4">4.1.1.22</ecNumber>
    </recommendedName>
</protein>
<dbReference type="FunFam" id="3.90.1150.10:FF:000018">
    <property type="entry name" value="Histidine decarboxylase"/>
    <property type="match status" value="1"/>
</dbReference>
<evidence type="ECO:0000256" key="10">
    <source>
        <dbReference type="RuleBase" id="RU000382"/>
    </source>
</evidence>
<dbReference type="EMBL" id="CAACVG010007769">
    <property type="protein sequence ID" value="VEN46968.1"/>
    <property type="molecule type" value="Genomic_DNA"/>
</dbReference>
<keyword evidence="5" id="KW-0127">Catecholamine biosynthesis</keyword>
<evidence type="ECO:0000256" key="7">
    <source>
        <dbReference type="ARBA" id="ARBA00022898"/>
    </source>
</evidence>
<evidence type="ECO:0000256" key="8">
    <source>
        <dbReference type="ARBA" id="ARBA00023239"/>
    </source>
</evidence>
<dbReference type="PANTHER" id="PTHR11999:SF68">
    <property type="entry name" value="HISTIDINE DECARBOXYLASE"/>
    <property type="match status" value="1"/>
</dbReference>
<accession>A0A653CGE5</accession>
<reference evidence="12 13" key="1">
    <citation type="submission" date="2019-01" db="EMBL/GenBank/DDBJ databases">
        <authorList>
            <person name="Sayadi A."/>
        </authorList>
    </citation>
    <scope>NUCLEOTIDE SEQUENCE [LARGE SCALE GENOMIC DNA]</scope>
</reference>
<evidence type="ECO:0000313" key="13">
    <source>
        <dbReference type="Proteomes" id="UP000410492"/>
    </source>
</evidence>
<dbReference type="Pfam" id="PF00282">
    <property type="entry name" value="Pyridoxal_deC"/>
    <property type="match status" value="1"/>
</dbReference>
<dbReference type="InterPro" id="IPR015421">
    <property type="entry name" value="PyrdxlP-dep_Trfase_major"/>
</dbReference>
<evidence type="ECO:0000256" key="11">
    <source>
        <dbReference type="SAM" id="MobiDB-lite"/>
    </source>
</evidence>
<evidence type="ECO:0000313" key="12">
    <source>
        <dbReference type="EMBL" id="VEN46968.1"/>
    </source>
</evidence>
<dbReference type="InterPro" id="IPR010977">
    <property type="entry name" value="Aromatic_deC"/>
</dbReference>
<comment type="subunit">
    <text evidence="3">Homodimer.</text>
</comment>
<keyword evidence="6" id="KW-0210">Decarboxylase</keyword>
<dbReference type="Gene3D" id="3.90.1150.10">
    <property type="entry name" value="Aspartate Aminotransferase, domain 1"/>
    <property type="match status" value="1"/>
</dbReference>
<organism evidence="12 13">
    <name type="scientific">Callosobruchus maculatus</name>
    <name type="common">Southern cowpea weevil</name>
    <name type="synonym">Pulse bruchid</name>
    <dbReference type="NCBI Taxonomy" id="64391"/>
    <lineage>
        <taxon>Eukaryota</taxon>
        <taxon>Metazoa</taxon>
        <taxon>Ecdysozoa</taxon>
        <taxon>Arthropoda</taxon>
        <taxon>Hexapoda</taxon>
        <taxon>Insecta</taxon>
        <taxon>Pterygota</taxon>
        <taxon>Neoptera</taxon>
        <taxon>Endopterygota</taxon>
        <taxon>Coleoptera</taxon>
        <taxon>Polyphaga</taxon>
        <taxon>Cucujiformia</taxon>
        <taxon>Chrysomeloidea</taxon>
        <taxon>Chrysomelidae</taxon>
        <taxon>Bruchinae</taxon>
        <taxon>Bruchini</taxon>
        <taxon>Callosobruchus</taxon>
    </lineage>
</organism>
<dbReference type="PANTHER" id="PTHR11999">
    <property type="entry name" value="GROUP II PYRIDOXAL-5-PHOSPHATE DECARBOXYLASE"/>
    <property type="match status" value="1"/>
</dbReference>
<evidence type="ECO:0000256" key="4">
    <source>
        <dbReference type="ARBA" id="ARBA00012320"/>
    </source>
</evidence>
<dbReference type="InterPro" id="IPR002129">
    <property type="entry name" value="PyrdxlP-dep_de-COase"/>
</dbReference>
<dbReference type="InterPro" id="IPR015422">
    <property type="entry name" value="PyrdxlP-dep_Trfase_small"/>
</dbReference>
<dbReference type="GO" id="GO:0030170">
    <property type="term" value="F:pyridoxal phosphate binding"/>
    <property type="evidence" value="ECO:0007669"/>
    <property type="project" value="InterPro"/>
</dbReference>
<dbReference type="GO" id="GO:0042423">
    <property type="term" value="P:catecholamine biosynthetic process"/>
    <property type="evidence" value="ECO:0007669"/>
    <property type="project" value="UniProtKB-KW"/>
</dbReference>
<feature type="compositionally biased region" description="Low complexity" evidence="11">
    <location>
        <begin position="245"/>
        <end position="256"/>
    </location>
</feature>
<dbReference type="PRINTS" id="PR00800">
    <property type="entry name" value="YHDCRBOXLASE"/>
</dbReference>
<comment type="similarity">
    <text evidence="2 10">Belongs to the group II decarboxylase family.</text>
</comment>
<dbReference type="AlphaFoldDB" id="A0A653CGE5"/>
<evidence type="ECO:0000256" key="5">
    <source>
        <dbReference type="ARBA" id="ARBA00022584"/>
    </source>
</evidence>
<comment type="cofactor">
    <cofactor evidence="1 10">
        <name>pyridoxal 5'-phosphate</name>
        <dbReference type="ChEBI" id="CHEBI:597326"/>
    </cofactor>
</comment>
<dbReference type="InterPro" id="IPR015424">
    <property type="entry name" value="PyrdxlP-dep_Trfase"/>
</dbReference>
<evidence type="ECO:0000256" key="6">
    <source>
        <dbReference type="ARBA" id="ARBA00022793"/>
    </source>
</evidence>
<evidence type="ECO:0000256" key="9">
    <source>
        <dbReference type="ARBA" id="ARBA00039946"/>
    </source>
</evidence>
<dbReference type="Gene3D" id="3.40.640.10">
    <property type="entry name" value="Type I PLP-dependent aspartate aminotransferase-like (Major domain)"/>
    <property type="match status" value="1"/>
</dbReference>
<dbReference type="GO" id="GO:0001694">
    <property type="term" value="P:histamine biosynthetic process"/>
    <property type="evidence" value="ECO:0007669"/>
    <property type="project" value="TreeGrafter"/>
</dbReference>